<dbReference type="AlphaFoldDB" id="A0A7C8P7G6"/>
<dbReference type="PANTHER" id="PTHR23112:SF37">
    <property type="entry name" value="G PROTEIN-COUPLED RECEPTOR GPR1"/>
    <property type="match status" value="1"/>
</dbReference>
<evidence type="ECO:0000313" key="9">
    <source>
        <dbReference type="Proteomes" id="UP000479691"/>
    </source>
</evidence>
<dbReference type="EMBL" id="JAABOE010000085">
    <property type="protein sequence ID" value="KAF3168512.1"/>
    <property type="molecule type" value="Genomic_DNA"/>
</dbReference>
<dbReference type="CDD" id="cd00637">
    <property type="entry name" value="7tm_classA_rhodopsin-like"/>
    <property type="match status" value="1"/>
</dbReference>
<evidence type="ECO:0000256" key="6">
    <source>
        <dbReference type="SAM" id="Phobius"/>
    </source>
</evidence>
<dbReference type="Pfam" id="PF11710">
    <property type="entry name" value="Git3"/>
    <property type="match status" value="1"/>
</dbReference>
<feature type="region of interest" description="Disordered" evidence="5">
    <location>
        <begin position="460"/>
        <end position="483"/>
    </location>
</feature>
<name>A0A7C8P7G6_ORBOL</name>
<feature type="compositionally biased region" description="Basic and acidic residues" evidence="5">
    <location>
        <begin position="472"/>
        <end position="483"/>
    </location>
</feature>
<keyword evidence="4 6" id="KW-0472">Membrane</keyword>
<dbReference type="Gene3D" id="1.20.1070.10">
    <property type="entry name" value="Rhodopsin 7-helix transmembrane proteins"/>
    <property type="match status" value="1"/>
</dbReference>
<gene>
    <name evidence="8" type="ORF">TWF788_010865</name>
</gene>
<dbReference type="GO" id="GO:0004930">
    <property type="term" value="F:G protein-coupled receptor activity"/>
    <property type="evidence" value="ECO:0007669"/>
    <property type="project" value="TreeGrafter"/>
</dbReference>
<evidence type="ECO:0000256" key="3">
    <source>
        <dbReference type="ARBA" id="ARBA00022989"/>
    </source>
</evidence>
<sequence>MAFTTLSFTIAVLNLIGSLSSFLGSGFIVVTYLLLPIKRHFRHSLILNLAIADFINSSNNSTSGLWRLINRREIPDSPGCVANGFLGQLSVQATDTSILAIAIVTVWSLTRKTTICETLPRTTTALICATTWILPMTTSFIVLGMNRYGPVSGNWCWIKAEPSYFRSDSMAIRLDSVAARNDSLAPAEGPQRSDSQMPFSITDEGDIRPVGARGQDLESGEAYVRTEVWISETYDDKTLPAHAVTTTISSANNSLDQPATDLRPETANTIESRRPKFSNPFAHRRADEDDHLADVDVHDENERKIRQQNASRSRRVRRILLLNAYPAMYILLWIPGIINRLIEASGGKSSVMQIMQASTQFVGLANAITYGWNERVWRQLKDHIADRWGSGRKRSVEELAVQKVELENRLRVGLKGSKERLREIRDGLRSPNKRDDDELPLDNHGQLMYINGAWQWSQTASINSQDGDADDREASRDPEPRRE</sequence>
<evidence type="ECO:0000256" key="5">
    <source>
        <dbReference type="SAM" id="MobiDB-lite"/>
    </source>
</evidence>
<dbReference type="InterPro" id="IPR023041">
    <property type="entry name" value="Glucose_rcpt_Git3-like_N"/>
</dbReference>
<keyword evidence="2 6" id="KW-0812">Transmembrane</keyword>
<dbReference type="GO" id="GO:0005886">
    <property type="term" value="C:plasma membrane"/>
    <property type="evidence" value="ECO:0007669"/>
    <property type="project" value="TreeGrafter"/>
</dbReference>
<feature type="transmembrane region" description="Helical" evidence="6">
    <location>
        <begin position="6"/>
        <end position="35"/>
    </location>
</feature>
<evidence type="ECO:0000259" key="7">
    <source>
        <dbReference type="Pfam" id="PF11710"/>
    </source>
</evidence>
<evidence type="ECO:0000256" key="4">
    <source>
        <dbReference type="ARBA" id="ARBA00023136"/>
    </source>
</evidence>
<accession>A0A7C8P7G6</accession>
<dbReference type="Proteomes" id="UP000479691">
    <property type="component" value="Unassembled WGS sequence"/>
</dbReference>
<reference evidence="8 9" key="1">
    <citation type="submission" date="2019-06" db="EMBL/GenBank/DDBJ databases">
        <authorList>
            <person name="Palmer J.M."/>
        </authorList>
    </citation>
    <scope>NUCLEOTIDE SEQUENCE [LARGE SCALE GENOMIC DNA]</scope>
    <source>
        <strain evidence="8 9">TWF788</strain>
    </source>
</reference>
<dbReference type="PANTHER" id="PTHR23112">
    <property type="entry name" value="G PROTEIN-COUPLED RECEPTOR 157-RELATED"/>
    <property type="match status" value="1"/>
</dbReference>
<dbReference type="SUPFAM" id="SSF81321">
    <property type="entry name" value="Family A G protein-coupled receptor-like"/>
    <property type="match status" value="1"/>
</dbReference>
<comment type="caution">
    <text evidence="8">The sequence shown here is derived from an EMBL/GenBank/DDBJ whole genome shotgun (WGS) entry which is preliminary data.</text>
</comment>
<keyword evidence="3 6" id="KW-1133">Transmembrane helix</keyword>
<comment type="subcellular location">
    <subcellularLocation>
        <location evidence="1">Membrane</location>
        <topology evidence="1">Multi-pass membrane protein</topology>
    </subcellularLocation>
</comment>
<feature type="region of interest" description="Disordered" evidence="5">
    <location>
        <begin position="182"/>
        <end position="215"/>
    </location>
</feature>
<dbReference type="GO" id="GO:0007189">
    <property type="term" value="P:adenylate cyclase-activating G protein-coupled receptor signaling pathway"/>
    <property type="evidence" value="ECO:0007669"/>
    <property type="project" value="TreeGrafter"/>
</dbReference>
<organism evidence="8 9">
    <name type="scientific">Orbilia oligospora</name>
    <name type="common">Nematode-trapping fungus</name>
    <name type="synonym">Arthrobotrys oligospora</name>
    <dbReference type="NCBI Taxonomy" id="2813651"/>
    <lineage>
        <taxon>Eukaryota</taxon>
        <taxon>Fungi</taxon>
        <taxon>Dikarya</taxon>
        <taxon>Ascomycota</taxon>
        <taxon>Pezizomycotina</taxon>
        <taxon>Orbiliomycetes</taxon>
        <taxon>Orbiliales</taxon>
        <taxon>Orbiliaceae</taxon>
        <taxon>Orbilia</taxon>
    </lineage>
</organism>
<proteinExistence type="predicted"/>
<evidence type="ECO:0000256" key="1">
    <source>
        <dbReference type="ARBA" id="ARBA00004141"/>
    </source>
</evidence>
<evidence type="ECO:0000256" key="2">
    <source>
        <dbReference type="ARBA" id="ARBA00022692"/>
    </source>
</evidence>
<protein>
    <recommendedName>
        <fullName evidence="7">Glucose receptor Git3-like N-terminal domain-containing protein</fullName>
    </recommendedName>
</protein>
<feature type="domain" description="Glucose receptor Git3-like N-terminal" evidence="7">
    <location>
        <begin position="14"/>
        <end position="166"/>
    </location>
</feature>
<feature type="transmembrane region" description="Helical" evidence="6">
    <location>
        <begin position="319"/>
        <end position="338"/>
    </location>
</feature>
<evidence type="ECO:0000313" key="8">
    <source>
        <dbReference type="EMBL" id="KAF3168512.1"/>
    </source>
</evidence>